<dbReference type="Gene3D" id="3.10.450.350">
    <property type="match status" value="1"/>
</dbReference>
<evidence type="ECO:0000259" key="9">
    <source>
        <dbReference type="Pfam" id="PF19425"/>
    </source>
</evidence>
<dbReference type="EMBL" id="BAZW01000001">
    <property type="protein sequence ID" value="GAO28042.1"/>
    <property type="molecule type" value="Genomic_DNA"/>
</dbReference>
<dbReference type="InterPro" id="IPR016047">
    <property type="entry name" value="M23ase_b-sheet_dom"/>
</dbReference>
<dbReference type="AlphaFoldDB" id="A0A0E9LR41"/>
<accession>A0A0E9LR41</accession>
<evidence type="ECO:0000256" key="6">
    <source>
        <dbReference type="ARBA" id="ARBA00022833"/>
    </source>
</evidence>
<evidence type="ECO:0000259" key="8">
    <source>
        <dbReference type="Pfam" id="PF01551"/>
    </source>
</evidence>
<reference evidence="10 11" key="1">
    <citation type="journal article" date="2015" name="Microbes Environ.">
        <title>Distribution and evolution of nitrogen fixation genes in the phylum bacteroidetes.</title>
        <authorList>
            <person name="Inoue J."/>
            <person name="Oshima K."/>
            <person name="Suda W."/>
            <person name="Sakamoto M."/>
            <person name="Iino T."/>
            <person name="Noda S."/>
            <person name="Hongoh Y."/>
            <person name="Hattori M."/>
            <person name="Ohkuma M."/>
        </authorList>
    </citation>
    <scope>NUCLEOTIDE SEQUENCE [LARGE SCALE GENOMIC DNA]</scope>
    <source>
        <strain evidence="10">JCM 15548</strain>
    </source>
</reference>
<gene>
    <name evidence="10" type="ORF">JCM15548_99</name>
</gene>
<dbReference type="InterPro" id="IPR011055">
    <property type="entry name" value="Dup_hybrid_motif"/>
</dbReference>
<comment type="cofactor">
    <cofactor evidence="1">
        <name>Zn(2+)</name>
        <dbReference type="ChEBI" id="CHEBI:29105"/>
    </cofactor>
</comment>
<keyword evidence="3" id="KW-0645">Protease</keyword>
<keyword evidence="5" id="KW-0378">Hydrolase</keyword>
<dbReference type="Pfam" id="PF19425">
    <property type="entry name" value="Csd3_N2"/>
    <property type="match status" value="1"/>
</dbReference>
<evidence type="ECO:0000256" key="5">
    <source>
        <dbReference type="ARBA" id="ARBA00022801"/>
    </source>
</evidence>
<comment type="caution">
    <text evidence="10">The sequence shown here is derived from an EMBL/GenBank/DDBJ whole genome shotgun (WGS) entry which is preliminary data.</text>
</comment>
<evidence type="ECO:0000313" key="11">
    <source>
        <dbReference type="Proteomes" id="UP000032900"/>
    </source>
</evidence>
<keyword evidence="6" id="KW-0862">Zinc</keyword>
<keyword evidence="11" id="KW-1185">Reference proteome</keyword>
<dbReference type="GO" id="GO:0046872">
    <property type="term" value="F:metal ion binding"/>
    <property type="evidence" value="ECO:0007669"/>
    <property type="project" value="UniProtKB-KW"/>
</dbReference>
<evidence type="ECO:0000256" key="3">
    <source>
        <dbReference type="ARBA" id="ARBA00022670"/>
    </source>
</evidence>
<dbReference type="STRING" id="1236989.JCM15548_99"/>
<feature type="domain" description="Csd3-like second N-terminal" evidence="9">
    <location>
        <begin position="104"/>
        <end position="218"/>
    </location>
</feature>
<comment type="subcellular location">
    <subcellularLocation>
        <location evidence="2">Cell envelope</location>
    </subcellularLocation>
</comment>
<evidence type="ECO:0000256" key="7">
    <source>
        <dbReference type="ARBA" id="ARBA00023049"/>
    </source>
</evidence>
<dbReference type="GO" id="GO:0004222">
    <property type="term" value="F:metalloendopeptidase activity"/>
    <property type="evidence" value="ECO:0007669"/>
    <property type="project" value="TreeGrafter"/>
</dbReference>
<evidence type="ECO:0000256" key="1">
    <source>
        <dbReference type="ARBA" id="ARBA00001947"/>
    </source>
</evidence>
<name>A0A0E9LR41_9BACT</name>
<protein>
    <submittedName>
        <fullName evidence="10">Peptidase, M23/M37 family</fullName>
    </submittedName>
</protein>
<dbReference type="PANTHER" id="PTHR21666">
    <property type="entry name" value="PEPTIDASE-RELATED"/>
    <property type="match status" value="1"/>
</dbReference>
<dbReference type="PANTHER" id="PTHR21666:SF288">
    <property type="entry name" value="CELL DIVISION PROTEIN YTFB"/>
    <property type="match status" value="1"/>
</dbReference>
<dbReference type="SUPFAM" id="SSF51261">
    <property type="entry name" value="Duplicated hybrid motif"/>
    <property type="match status" value="1"/>
</dbReference>
<dbReference type="Gene3D" id="2.70.70.10">
    <property type="entry name" value="Glucose Permease (Domain IIA)"/>
    <property type="match status" value="1"/>
</dbReference>
<dbReference type="InterPro" id="IPR050570">
    <property type="entry name" value="Cell_wall_metabolism_enzyme"/>
</dbReference>
<evidence type="ECO:0000256" key="2">
    <source>
        <dbReference type="ARBA" id="ARBA00004196"/>
    </source>
</evidence>
<proteinExistence type="predicted"/>
<dbReference type="Pfam" id="PF01551">
    <property type="entry name" value="Peptidase_M23"/>
    <property type="match status" value="1"/>
</dbReference>
<dbReference type="CDD" id="cd12797">
    <property type="entry name" value="M23_peptidase"/>
    <property type="match status" value="1"/>
</dbReference>
<keyword evidence="4" id="KW-0479">Metal-binding</keyword>
<dbReference type="Proteomes" id="UP000032900">
    <property type="component" value="Unassembled WGS sequence"/>
</dbReference>
<dbReference type="GO" id="GO:0006508">
    <property type="term" value="P:proteolysis"/>
    <property type="evidence" value="ECO:0007669"/>
    <property type="project" value="UniProtKB-KW"/>
</dbReference>
<feature type="domain" description="M23ase beta-sheet core" evidence="8">
    <location>
        <begin position="231"/>
        <end position="328"/>
    </location>
</feature>
<sequence>MADSFQIENFKVARNQNLASILLAQNVEYPIIYQLAEKSKEKFDVRRIRTGNPYAIFYSRDTLKTPLWFVYEIDKTDFLVMQLTDSLDIIRDRKPIEVVRKSGTGIITSSLWNTINENNLHPVLAMELSEIYAWTVDFFGIEKGDKFRVIYDEQYVDSVSIGIDAIHAAHFNHKGREYYAFHFKEDSVWSYFDEAGNSLRKAFLKAPLKFSRISSRFSNNRFHPVLKINRPHHGVDYAAPSGTPVYAIGDGTVTNRGWDPKGGGNFIKIRHNSVYTSLYMHLQGFGKGIKKGGFVQQGQLIGYVGSTGLSTGPHLDFRMYRSGSAVDPLKIEAPPVDPIQEDSMAEYLEYIEPLFLELQQLKQYTSPPAPATKQAVAQ</sequence>
<dbReference type="GO" id="GO:0030313">
    <property type="term" value="C:cell envelope"/>
    <property type="evidence" value="ECO:0007669"/>
    <property type="project" value="UniProtKB-SubCell"/>
</dbReference>
<evidence type="ECO:0000313" key="10">
    <source>
        <dbReference type="EMBL" id="GAO28042.1"/>
    </source>
</evidence>
<dbReference type="InterPro" id="IPR045834">
    <property type="entry name" value="Csd3_N2"/>
</dbReference>
<keyword evidence="7" id="KW-0482">Metalloprotease</keyword>
<organism evidence="10 11">
    <name type="scientific">Geofilum rubicundum JCM 15548</name>
    <dbReference type="NCBI Taxonomy" id="1236989"/>
    <lineage>
        <taxon>Bacteria</taxon>
        <taxon>Pseudomonadati</taxon>
        <taxon>Bacteroidota</taxon>
        <taxon>Bacteroidia</taxon>
        <taxon>Marinilabiliales</taxon>
        <taxon>Marinilabiliaceae</taxon>
        <taxon>Geofilum</taxon>
    </lineage>
</organism>
<evidence type="ECO:0000256" key="4">
    <source>
        <dbReference type="ARBA" id="ARBA00022723"/>
    </source>
</evidence>